<name>A0A0F9JIK6_9ZZZZ</name>
<comment type="caution">
    <text evidence="2">The sequence shown here is derived from an EMBL/GenBank/DDBJ whole genome shotgun (WGS) entry which is preliminary data.</text>
</comment>
<dbReference type="GO" id="GO:0016491">
    <property type="term" value="F:oxidoreductase activity"/>
    <property type="evidence" value="ECO:0007669"/>
    <property type="project" value="InterPro"/>
</dbReference>
<dbReference type="EMBL" id="LAZR01009946">
    <property type="protein sequence ID" value="KKM69699.1"/>
    <property type="molecule type" value="Genomic_DNA"/>
</dbReference>
<evidence type="ECO:0000259" key="1">
    <source>
        <dbReference type="Pfam" id="PF01493"/>
    </source>
</evidence>
<accession>A0A0F9JIK6</accession>
<dbReference type="PANTHER" id="PTHR39673:SF5">
    <property type="entry name" value="TUNGSTEN-CONTAINING FORMYLMETHANOFURAN DEHYDROGENASE 2 SUBUNIT C"/>
    <property type="match status" value="1"/>
</dbReference>
<dbReference type="PIRSF" id="PIRSF006519">
    <property type="entry name" value="GOGAT_dom3"/>
    <property type="match status" value="1"/>
</dbReference>
<evidence type="ECO:0000313" key="2">
    <source>
        <dbReference type="EMBL" id="KKM69699.1"/>
    </source>
</evidence>
<sequence>MQENEKMIVNRIEEKKYEIGINETIEINAAPNGDPMDYKELNEMIHQAVNANYKKIILHNVCGQRFIGAALQGDIKIEIDGVPGNDLGIFMDGPKIFVEGNCEDQSGNTMNDGTMIINGDGGDVIGLSSRGGKIYVKGDVGYRVGIHMKEYEDKFPVLIIGGTAKDFLGEYMAGGIIIVLGLKFLSDGTILENGRAVCGNELGTGIHRGSIFLRTKEDLEEKLGVGAKISDYGDKELSKIMPYLIDYCKTFNIPLDQVINKPFKVIKPISKRPFGGNYCNQLI</sequence>
<feature type="domain" description="Glutamate synthase alpha subunit C-terminal" evidence="1">
    <location>
        <begin position="47"/>
        <end position="223"/>
    </location>
</feature>
<dbReference type="InterPro" id="IPR012061">
    <property type="entry name" value="Glu_synth_lsu_3"/>
</dbReference>
<gene>
    <name evidence="2" type="ORF">LCGC14_1448160</name>
</gene>
<organism evidence="2">
    <name type="scientific">marine sediment metagenome</name>
    <dbReference type="NCBI Taxonomy" id="412755"/>
    <lineage>
        <taxon>unclassified sequences</taxon>
        <taxon>metagenomes</taxon>
        <taxon>ecological metagenomes</taxon>
    </lineage>
</organism>
<dbReference type="PANTHER" id="PTHR39673">
    <property type="entry name" value="TUNGSTEN FORMYLMETHANOFURAN DEHYDROGENASE, SUBUNIT C (FWDC)"/>
    <property type="match status" value="1"/>
</dbReference>
<dbReference type="Gene3D" id="2.160.20.60">
    <property type="entry name" value="Glutamate synthase, alpha subunit, C-terminal domain"/>
    <property type="match status" value="1"/>
</dbReference>
<reference evidence="2" key="1">
    <citation type="journal article" date="2015" name="Nature">
        <title>Complex archaea that bridge the gap between prokaryotes and eukaryotes.</title>
        <authorList>
            <person name="Spang A."/>
            <person name="Saw J.H."/>
            <person name="Jorgensen S.L."/>
            <person name="Zaremba-Niedzwiedzka K."/>
            <person name="Martijn J."/>
            <person name="Lind A.E."/>
            <person name="van Eijk R."/>
            <person name="Schleper C."/>
            <person name="Guy L."/>
            <person name="Ettema T.J."/>
        </authorList>
    </citation>
    <scope>NUCLEOTIDE SEQUENCE</scope>
</reference>
<proteinExistence type="predicted"/>
<dbReference type="AlphaFoldDB" id="A0A0F9JIK6"/>
<dbReference type="InterPro" id="IPR002489">
    <property type="entry name" value="Glu_synth_asu_C"/>
</dbReference>
<dbReference type="InterPro" id="IPR036485">
    <property type="entry name" value="Glu_synth_asu_C_sf"/>
</dbReference>
<protein>
    <recommendedName>
        <fullName evidence="1">Glutamate synthase alpha subunit C-terminal domain-containing protein</fullName>
    </recommendedName>
</protein>
<dbReference type="SUPFAM" id="SSF69336">
    <property type="entry name" value="Alpha subunit of glutamate synthase, C-terminal domain"/>
    <property type="match status" value="1"/>
</dbReference>
<dbReference type="Pfam" id="PF01493">
    <property type="entry name" value="GXGXG"/>
    <property type="match status" value="1"/>
</dbReference>